<proteinExistence type="inferred from homology"/>
<evidence type="ECO:0000313" key="4">
    <source>
        <dbReference type="Proteomes" id="UP001187471"/>
    </source>
</evidence>
<name>A0AA88UE26_9ASTE</name>
<organism evidence="3 4">
    <name type="scientific">Escallonia rubra</name>
    <dbReference type="NCBI Taxonomy" id="112253"/>
    <lineage>
        <taxon>Eukaryota</taxon>
        <taxon>Viridiplantae</taxon>
        <taxon>Streptophyta</taxon>
        <taxon>Embryophyta</taxon>
        <taxon>Tracheophyta</taxon>
        <taxon>Spermatophyta</taxon>
        <taxon>Magnoliopsida</taxon>
        <taxon>eudicotyledons</taxon>
        <taxon>Gunneridae</taxon>
        <taxon>Pentapetalae</taxon>
        <taxon>asterids</taxon>
        <taxon>campanulids</taxon>
        <taxon>Escalloniales</taxon>
        <taxon>Escalloniaceae</taxon>
        <taxon>Escallonia</taxon>
    </lineage>
</organism>
<dbReference type="AlphaFoldDB" id="A0AA88UE26"/>
<accession>A0AA88UE26</accession>
<sequence length="670" mass="75333">SHLEFKDSVQSHFLNDSNVCTNCRDESSLSNGYLDTRIDWIQAMRGTYPVDGSPYIHLNHGSQSDLVSGGSETPIKSFTLSERKRPVTGRMVSTREGAPMISWPFFAEQHTDCCFLRSRLGIGMEIDADLRRHKLEGIMRELMEGEKGKEMREMAMKWKKRAENAARPVLAFICLESEHTHTHRRMGYAPAAQKPHAVCLPYPAQGHINPMMKLAMLLHHRGFHITFVNTEYNHRRLLTSRGPTSVDGLPDFRFETIPDGLPPTEAAETTQDTASLFYSTRKNCLAPFRKVLKKLNDDSSLDSPKVTCIISDAIMSFAFSAAQEIGIPSVGFRTSAACSFVCNLHCGRLVERGLIPLKDASSITSEYMDTPIDWLQGLTKSMRLRDFPTIIRTRDLEDPMFDFVMGETNRTSQASALIFNTFDALEHDALEAISLMYPRVFSIGPLHLLTNQLQKEGPLSSIGSSLWKEEPECLQWLNSKEPYSVIYVNFGSITIMSAQQLIEFAWGLANSKHNFLWIIRPDLVSGAATVLPPEFVEATKGRSLVARWCPQEEVLNHPSVGGFLTHCGWNSMCESLSSGVPMLCWPYFSDQPTNRRYACTDWGVGMEINGDVKRDEVEKKVRELMGGKKGKEMRSKAMEWKRKAEEAISLKGSSSLNLDKLVNEVLLTTP</sequence>
<dbReference type="EMBL" id="JAVXUO010002557">
    <property type="protein sequence ID" value="KAK2971777.1"/>
    <property type="molecule type" value="Genomic_DNA"/>
</dbReference>
<reference evidence="3" key="1">
    <citation type="submission" date="2022-12" db="EMBL/GenBank/DDBJ databases">
        <title>Draft genome assemblies for two species of Escallonia (Escalloniales).</title>
        <authorList>
            <person name="Chanderbali A."/>
            <person name="Dervinis C."/>
            <person name="Anghel I."/>
            <person name="Soltis D."/>
            <person name="Soltis P."/>
            <person name="Zapata F."/>
        </authorList>
    </citation>
    <scope>NUCLEOTIDE SEQUENCE</scope>
    <source>
        <strain evidence="3">UCBG92.1500</strain>
        <tissue evidence="3">Leaf</tissue>
    </source>
</reference>
<evidence type="ECO:0000313" key="3">
    <source>
        <dbReference type="EMBL" id="KAK2971777.1"/>
    </source>
</evidence>
<comment type="similarity">
    <text evidence="1">Belongs to the UDP-glycosyltransferase family.</text>
</comment>
<dbReference type="FunFam" id="3.40.50.2000:FF:000055">
    <property type="entry name" value="Glycosyltransferase"/>
    <property type="match status" value="1"/>
</dbReference>
<dbReference type="GO" id="GO:0080043">
    <property type="term" value="F:quercetin 3-O-glucosyltransferase activity"/>
    <property type="evidence" value="ECO:0007669"/>
    <property type="project" value="TreeGrafter"/>
</dbReference>
<dbReference type="GO" id="GO:0080044">
    <property type="term" value="F:quercetin 7-O-glucosyltransferase activity"/>
    <property type="evidence" value="ECO:0007669"/>
    <property type="project" value="TreeGrafter"/>
</dbReference>
<dbReference type="FunFam" id="3.40.50.2000:FF:000027">
    <property type="entry name" value="Glycosyltransferase"/>
    <property type="match status" value="1"/>
</dbReference>
<keyword evidence="2" id="KW-0808">Transferase</keyword>
<evidence type="ECO:0000256" key="2">
    <source>
        <dbReference type="ARBA" id="ARBA00022679"/>
    </source>
</evidence>
<dbReference type="PROSITE" id="PS00375">
    <property type="entry name" value="UDPGT"/>
    <property type="match status" value="1"/>
</dbReference>
<dbReference type="Proteomes" id="UP001187471">
    <property type="component" value="Unassembled WGS sequence"/>
</dbReference>
<keyword evidence="4" id="KW-1185">Reference proteome</keyword>
<dbReference type="PANTHER" id="PTHR11926">
    <property type="entry name" value="GLUCOSYL/GLUCURONOSYL TRANSFERASES"/>
    <property type="match status" value="1"/>
</dbReference>
<dbReference type="InterPro" id="IPR002213">
    <property type="entry name" value="UDP_glucos_trans"/>
</dbReference>
<dbReference type="Gene3D" id="3.40.50.2000">
    <property type="entry name" value="Glycogen Phosphorylase B"/>
    <property type="match status" value="3"/>
</dbReference>
<protein>
    <recommendedName>
        <fullName evidence="5">Glycosyltransferase</fullName>
    </recommendedName>
</protein>
<dbReference type="SUPFAM" id="SSF53756">
    <property type="entry name" value="UDP-Glycosyltransferase/glycogen phosphorylase"/>
    <property type="match status" value="2"/>
</dbReference>
<dbReference type="InterPro" id="IPR035595">
    <property type="entry name" value="UDP_glycos_trans_CS"/>
</dbReference>
<dbReference type="CDD" id="cd03784">
    <property type="entry name" value="GT1_Gtf-like"/>
    <property type="match status" value="1"/>
</dbReference>
<gene>
    <name evidence="3" type="ORF">RJ640_018466</name>
</gene>
<feature type="non-terminal residue" evidence="3">
    <location>
        <position position="1"/>
    </location>
</feature>
<evidence type="ECO:0000256" key="1">
    <source>
        <dbReference type="ARBA" id="ARBA00009995"/>
    </source>
</evidence>
<evidence type="ECO:0008006" key="5">
    <source>
        <dbReference type="Google" id="ProtNLM"/>
    </source>
</evidence>
<dbReference type="PANTHER" id="PTHR11926:SF774">
    <property type="entry name" value="UDP-GLYCOSYLTRANSFERASE 85A1-RELATED"/>
    <property type="match status" value="1"/>
</dbReference>
<dbReference type="Pfam" id="PF00201">
    <property type="entry name" value="UDPGT"/>
    <property type="match status" value="1"/>
</dbReference>
<comment type="caution">
    <text evidence="3">The sequence shown here is derived from an EMBL/GenBank/DDBJ whole genome shotgun (WGS) entry which is preliminary data.</text>
</comment>